<feature type="transmembrane region" description="Helical" evidence="1">
    <location>
        <begin position="431"/>
        <end position="455"/>
    </location>
</feature>
<evidence type="ECO:0000313" key="3">
    <source>
        <dbReference type="EMBL" id="RDW68775.1"/>
    </source>
</evidence>
<dbReference type="PANTHER" id="PTHR35043:SF7">
    <property type="entry name" value="TRANSCRIPTION FACTOR DOMAIN-CONTAINING PROTEIN"/>
    <property type="match status" value="1"/>
</dbReference>
<dbReference type="EMBL" id="PVWQ01000011">
    <property type="protein sequence ID" value="RDW68775.1"/>
    <property type="molecule type" value="Genomic_DNA"/>
</dbReference>
<keyword evidence="1" id="KW-0472">Membrane</keyword>
<keyword evidence="1" id="KW-0812">Transmembrane</keyword>
<evidence type="ECO:0000256" key="2">
    <source>
        <dbReference type="SAM" id="SignalP"/>
    </source>
</evidence>
<keyword evidence="2" id="KW-0732">Signal</keyword>
<dbReference type="OrthoDB" id="4423296at2759"/>
<feature type="transmembrane region" description="Helical" evidence="1">
    <location>
        <begin position="97"/>
        <end position="117"/>
    </location>
</feature>
<feature type="transmembrane region" description="Helical" evidence="1">
    <location>
        <begin position="350"/>
        <end position="369"/>
    </location>
</feature>
<protein>
    <recommendedName>
        <fullName evidence="5">Integral membrane protein</fullName>
    </recommendedName>
</protein>
<keyword evidence="1" id="KW-1133">Transmembrane helix</keyword>
<name>A0A3D8R3Z2_9EURO</name>
<dbReference type="GeneID" id="38118905"/>
<evidence type="ECO:0008006" key="5">
    <source>
        <dbReference type="Google" id="ProtNLM"/>
    </source>
</evidence>
<evidence type="ECO:0000313" key="4">
    <source>
        <dbReference type="Proteomes" id="UP000256690"/>
    </source>
</evidence>
<feature type="transmembrane region" description="Helical" evidence="1">
    <location>
        <begin position="381"/>
        <end position="401"/>
    </location>
</feature>
<dbReference type="PANTHER" id="PTHR35043">
    <property type="entry name" value="TRANSCRIPTION FACTOR DOMAIN-CONTAINING PROTEIN"/>
    <property type="match status" value="1"/>
</dbReference>
<gene>
    <name evidence="3" type="ORF">DSM5745_08535</name>
</gene>
<reference evidence="3 4" key="1">
    <citation type="journal article" date="2018" name="IMA Fungus">
        <title>IMA Genome-F 9: Draft genome sequence of Annulohypoxylon stygium, Aspergillus mulundensis, Berkeleyomyces basicola (syn. Thielaviopsis basicola), Ceratocystis smalleyi, two Cercospora beticola strains, Coleophoma cylindrospora, Fusarium fracticaudum, Phialophora cf. hyalina, and Morchella septimelata.</title>
        <authorList>
            <person name="Wingfield B.D."/>
            <person name="Bills G.F."/>
            <person name="Dong Y."/>
            <person name="Huang W."/>
            <person name="Nel W.J."/>
            <person name="Swalarsk-Parry B.S."/>
            <person name="Vaghefi N."/>
            <person name="Wilken P.M."/>
            <person name="An Z."/>
            <person name="de Beer Z.W."/>
            <person name="De Vos L."/>
            <person name="Chen L."/>
            <person name="Duong T.A."/>
            <person name="Gao Y."/>
            <person name="Hammerbacher A."/>
            <person name="Kikkert J.R."/>
            <person name="Li Y."/>
            <person name="Li H."/>
            <person name="Li K."/>
            <person name="Li Q."/>
            <person name="Liu X."/>
            <person name="Ma X."/>
            <person name="Naidoo K."/>
            <person name="Pethybridge S.J."/>
            <person name="Sun J."/>
            <person name="Steenkamp E.T."/>
            <person name="van der Nest M.A."/>
            <person name="van Wyk S."/>
            <person name="Wingfield M.J."/>
            <person name="Xiong C."/>
            <person name="Yue Q."/>
            <person name="Zhang X."/>
        </authorList>
    </citation>
    <scope>NUCLEOTIDE SEQUENCE [LARGE SCALE GENOMIC DNA]</scope>
    <source>
        <strain evidence="3 4">DSM 5745</strain>
    </source>
</reference>
<evidence type="ECO:0000256" key="1">
    <source>
        <dbReference type="SAM" id="Phobius"/>
    </source>
</evidence>
<comment type="caution">
    <text evidence="3">The sequence shown here is derived from an EMBL/GenBank/DDBJ whole genome shotgun (WGS) entry which is preliminary data.</text>
</comment>
<feature type="transmembrane region" description="Helical" evidence="1">
    <location>
        <begin position="236"/>
        <end position="256"/>
    </location>
</feature>
<feature type="signal peptide" evidence="2">
    <location>
        <begin position="1"/>
        <end position="17"/>
    </location>
</feature>
<keyword evidence="4" id="KW-1185">Reference proteome</keyword>
<feature type="chain" id="PRO_5017602022" description="Integral membrane protein" evidence="2">
    <location>
        <begin position="18"/>
        <end position="474"/>
    </location>
</feature>
<organism evidence="3 4">
    <name type="scientific">Aspergillus mulundensis</name>
    <dbReference type="NCBI Taxonomy" id="1810919"/>
    <lineage>
        <taxon>Eukaryota</taxon>
        <taxon>Fungi</taxon>
        <taxon>Dikarya</taxon>
        <taxon>Ascomycota</taxon>
        <taxon>Pezizomycotina</taxon>
        <taxon>Eurotiomycetes</taxon>
        <taxon>Eurotiomycetidae</taxon>
        <taxon>Eurotiales</taxon>
        <taxon>Aspergillaceae</taxon>
        <taxon>Aspergillus</taxon>
        <taxon>Aspergillus subgen. Nidulantes</taxon>
    </lineage>
</organism>
<dbReference type="AlphaFoldDB" id="A0A3D8R3Z2"/>
<proteinExistence type="predicted"/>
<dbReference type="Proteomes" id="UP000256690">
    <property type="component" value="Unassembled WGS sequence"/>
</dbReference>
<accession>A0A3D8R3Z2</accession>
<dbReference type="RefSeq" id="XP_026600564.1">
    <property type="nucleotide sequence ID" value="XM_026750551.1"/>
</dbReference>
<sequence>MVILSVLYLSLSTLALAQNNTSDVERVGWASSPDTRSTSEILFGCFSIFLVCSWKCVHLNLPSVEESEAGWHTTLAGWLPYWPTKPARRLIFRKVKWMLAIALAPEVGVALAAREFLRARKLQRFINLPTFTLSHGFFAYMGGFVIAIPDAAGQSLANRAKPSMKNYYLSARGLEALLKLGIFEPSNGWFPTVTEADIQDRSKSDPFTKAFAVVQCGWLVIQSIARAAQSLPLTELELATLAFIPCAFVMYAFWWYKPFDAQRPITLVCLNNHQAYQARLMIHCREKDAECYAGMGLEWGDVGDSDATDIMLHRQQEQSRFTELDYDLAREILVPGWEYGGAREKQDDPVVVIFYIAAATFSAIHTVAWTWEFSSDTSRTLWRVFSLMAVCSLLLNAFSWALGAAGEECADCADWGCNCCGHDVSSWNTPFLTMVGVIAYGVARVGLIALTFSCFSSMPADVYKAVDWRIPHFS</sequence>